<dbReference type="AlphaFoldDB" id="A0A8X8YC96"/>
<dbReference type="EMBL" id="PNBA02000004">
    <property type="protein sequence ID" value="KAG6427987.1"/>
    <property type="molecule type" value="Genomic_DNA"/>
</dbReference>
<reference evidence="1" key="2">
    <citation type="submission" date="2020-08" db="EMBL/GenBank/DDBJ databases">
        <title>Plant Genome Project.</title>
        <authorList>
            <person name="Zhang R.-G."/>
        </authorList>
    </citation>
    <scope>NUCLEOTIDE SEQUENCE</scope>
    <source>
        <strain evidence="1">Huo1</strain>
        <tissue evidence="1">Leaf</tissue>
    </source>
</reference>
<organism evidence="1">
    <name type="scientific">Salvia splendens</name>
    <name type="common">Scarlet sage</name>
    <dbReference type="NCBI Taxonomy" id="180675"/>
    <lineage>
        <taxon>Eukaryota</taxon>
        <taxon>Viridiplantae</taxon>
        <taxon>Streptophyta</taxon>
        <taxon>Embryophyta</taxon>
        <taxon>Tracheophyta</taxon>
        <taxon>Spermatophyta</taxon>
        <taxon>Magnoliopsida</taxon>
        <taxon>eudicotyledons</taxon>
        <taxon>Gunneridae</taxon>
        <taxon>Pentapetalae</taxon>
        <taxon>asterids</taxon>
        <taxon>lamiids</taxon>
        <taxon>Lamiales</taxon>
        <taxon>Lamiaceae</taxon>
        <taxon>Nepetoideae</taxon>
        <taxon>Mentheae</taxon>
        <taxon>Salviinae</taxon>
        <taxon>Salvia</taxon>
        <taxon>Salvia subgen. Calosphace</taxon>
        <taxon>core Calosphace</taxon>
    </lineage>
</organism>
<dbReference type="Gene3D" id="3.90.230.10">
    <property type="entry name" value="Creatinase/methionine aminopeptidase superfamily"/>
    <property type="match status" value="1"/>
</dbReference>
<sequence length="129" mass="14954">MNSCDVFALGFFLIREYRYHIIFQYYLVISLSHGALTRAGNKAVGVMKAGQTFTIEPMINSGVWRDRMWPDGWTSVTADGKRSAQFEHTLLVKLQIQDVKFLRHACHRLQKYFLGQVHDQWIYGPGGDW</sequence>
<proteinExistence type="predicted"/>
<keyword evidence="2" id="KW-1185">Reference proteome</keyword>
<dbReference type="PANTHER" id="PTHR43330:SF7">
    <property type="entry name" value="METHIONINE AMINOPEPTIDASE 1"/>
    <property type="match status" value="1"/>
</dbReference>
<dbReference type="GO" id="GO:0005829">
    <property type="term" value="C:cytosol"/>
    <property type="evidence" value="ECO:0007669"/>
    <property type="project" value="TreeGrafter"/>
</dbReference>
<evidence type="ECO:0000313" key="1">
    <source>
        <dbReference type="EMBL" id="KAG6427987.1"/>
    </source>
</evidence>
<gene>
    <name evidence="1" type="ORF">SASPL_112235</name>
</gene>
<dbReference type="PANTHER" id="PTHR43330">
    <property type="entry name" value="METHIONINE AMINOPEPTIDASE"/>
    <property type="match status" value="1"/>
</dbReference>
<dbReference type="SUPFAM" id="SSF55920">
    <property type="entry name" value="Creatinase/aminopeptidase"/>
    <property type="match status" value="1"/>
</dbReference>
<evidence type="ECO:0000313" key="2">
    <source>
        <dbReference type="Proteomes" id="UP000298416"/>
    </source>
</evidence>
<dbReference type="GO" id="GO:0070006">
    <property type="term" value="F:metalloaminopeptidase activity"/>
    <property type="evidence" value="ECO:0007669"/>
    <property type="project" value="TreeGrafter"/>
</dbReference>
<accession>A0A8X8YC96</accession>
<reference evidence="1" key="1">
    <citation type="submission" date="2018-01" db="EMBL/GenBank/DDBJ databases">
        <authorList>
            <person name="Mao J.F."/>
        </authorList>
    </citation>
    <scope>NUCLEOTIDE SEQUENCE</scope>
    <source>
        <strain evidence="1">Huo1</strain>
        <tissue evidence="1">Leaf</tissue>
    </source>
</reference>
<comment type="caution">
    <text evidence="1">The sequence shown here is derived from an EMBL/GenBank/DDBJ whole genome shotgun (WGS) entry which is preliminary data.</text>
</comment>
<dbReference type="InterPro" id="IPR036005">
    <property type="entry name" value="Creatinase/aminopeptidase-like"/>
</dbReference>
<protein>
    <recommendedName>
        <fullName evidence="3">Methionyl aminopeptidase</fullName>
    </recommendedName>
</protein>
<evidence type="ECO:0008006" key="3">
    <source>
        <dbReference type="Google" id="ProtNLM"/>
    </source>
</evidence>
<dbReference type="Proteomes" id="UP000298416">
    <property type="component" value="Unassembled WGS sequence"/>
</dbReference>
<name>A0A8X8YC96_SALSN</name>